<evidence type="ECO:0000313" key="4">
    <source>
        <dbReference type="Proteomes" id="UP000196125"/>
    </source>
</evidence>
<accession>A0A1Y6IVS7</accession>
<sequence>MKKLIVSSILSCIALPAFAGTANIPAWYTDSIGRSCFTVSNTSAVPADVTVHLYNYNGEEYTANISDLHYMAALGEAYTLPALATSHFCTIPNSESALEGFGTIEAHTASGYQGQVKIVANGYYFRPNDGLFNVSIPINGGNPF</sequence>
<feature type="chain" id="PRO_5012599518" evidence="1">
    <location>
        <begin position="20"/>
        <end position="144"/>
    </location>
</feature>
<keyword evidence="5" id="KW-1185">Reference proteome</keyword>
<name>A0A1Y6IVS7_9VIBR</name>
<evidence type="ECO:0000313" key="2">
    <source>
        <dbReference type="EMBL" id="MDW6004630.1"/>
    </source>
</evidence>
<proteinExistence type="predicted"/>
<organism evidence="3 4">
    <name type="scientific">Vibrio mangrovi</name>
    <dbReference type="NCBI Taxonomy" id="474394"/>
    <lineage>
        <taxon>Bacteria</taxon>
        <taxon>Pseudomonadati</taxon>
        <taxon>Pseudomonadota</taxon>
        <taxon>Gammaproteobacteria</taxon>
        <taxon>Vibrionales</taxon>
        <taxon>Vibrionaceae</taxon>
        <taxon>Vibrio</taxon>
    </lineage>
</organism>
<reference evidence="2 5" key="2">
    <citation type="submission" date="2023-11" db="EMBL/GenBank/DDBJ databases">
        <title>Plant-associative lifestyle of Vibrio porteresiae and its evolutionary dynamics.</title>
        <authorList>
            <person name="Rameshkumar N."/>
            <person name="Kirti K."/>
        </authorList>
    </citation>
    <scope>NUCLEOTIDE SEQUENCE [LARGE SCALE GENOMIC DNA]</scope>
    <source>
        <strain evidence="2 5">MSSRF38</strain>
    </source>
</reference>
<evidence type="ECO:0000313" key="3">
    <source>
        <dbReference type="EMBL" id="SMS00920.1"/>
    </source>
</evidence>
<dbReference type="RefSeq" id="WP_087480965.1">
    <property type="nucleotide sequence ID" value="NZ_AP024884.1"/>
</dbReference>
<evidence type="ECO:0000256" key="1">
    <source>
        <dbReference type="SAM" id="SignalP"/>
    </source>
</evidence>
<reference evidence="3 4" key="1">
    <citation type="submission" date="2017-05" db="EMBL/GenBank/DDBJ databases">
        <authorList>
            <person name="Song R."/>
            <person name="Chenine A.L."/>
            <person name="Ruprecht R.M."/>
        </authorList>
    </citation>
    <scope>NUCLEOTIDE SEQUENCE [LARGE SCALE GENOMIC DNA]</scope>
    <source>
        <strain evidence="3 4">CECT 7927</strain>
    </source>
</reference>
<evidence type="ECO:0000313" key="5">
    <source>
        <dbReference type="Proteomes" id="UP001283366"/>
    </source>
</evidence>
<dbReference type="EMBL" id="JAWRCO010000002">
    <property type="protein sequence ID" value="MDW6004630.1"/>
    <property type="molecule type" value="Genomic_DNA"/>
</dbReference>
<dbReference type="EMBL" id="FXXI01000003">
    <property type="protein sequence ID" value="SMS00920.1"/>
    <property type="molecule type" value="Genomic_DNA"/>
</dbReference>
<dbReference type="OrthoDB" id="5872068at2"/>
<protein>
    <submittedName>
        <fullName evidence="3">Uncharacterized protein</fullName>
    </submittedName>
</protein>
<feature type="signal peptide" evidence="1">
    <location>
        <begin position="1"/>
        <end position="19"/>
    </location>
</feature>
<dbReference type="Proteomes" id="UP000196125">
    <property type="component" value="Unassembled WGS sequence"/>
</dbReference>
<dbReference type="AlphaFoldDB" id="A0A1Y6IVS7"/>
<dbReference type="Proteomes" id="UP001283366">
    <property type="component" value="Unassembled WGS sequence"/>
</dbReference>
<gene>
    <name evidence="2" type="ORF">SBX37_17380</name>
    <name evidence="3" type="ORF">VIM7927_02193</name>
</gene>
<keyword evidence="1" id="KW-0732">Signal</keyword>